<proteinExistence type="predicted"/>
<sequence>MVDVVDGGSESDSELDDTCGSDIVIDSTKVASGGHYFDIGDPMNVVIVKFACGIKKGPKNIKLQKIPNFNCVVELAKSNSLG</sequence>
<evidence type="ECO:0000313" key="1">
    <source>
        <dbReference type="EMBL" id="OIW15409.1"/>
    </source>
</evidence>
<keyword evidence="2" id="KW-1185">Reference proteome</keyword>
<evidence type="ECO:0000313" key="2">
    <source>
        <dbReference type="Proteomes" id="UP000188354"/>
    </source>
</evidence>
<dbReference type="Proteomes" id="UP000188354">
    <property type="component" value="Chromosome LG03"/>
</dbReference>
<reference evidence="1 2" key="1">
    <citation type="journal article" date="2017" name="Plant Biotechnol. J.">
        <title>A comprehensive draft genome sequence for lupin (Lupinus angustifolius), an emerging health food: insights into plant-microbe interactions and legume evolution.</title>
        <authorList>
            <person name="Hane J.K."/>
            <person name="Ming Y."/>
            <person name="Kamphuis L.G."/>
            <person name="Nelson M.N."/>
            <person name="Garg G."/>
            <person name="Atkins C.A."/>
            <person name="Bayer P.E."/>
            <person name="Bravo A."/>
            <person name="Bringans S."/>
            <person name="Cannon S."/>
            <person name="Edwards D."/>
            <person name="Foley R."/>
            <person name="Gao L.L."/>
            <person name="Harrison M.J."/>
            <person name="Huang W."/>
            <person name="Hurgobin B."/>
            <person name="Li S."/>
            <person name="Liu C.W."/>
            <person name="McGrath A."/>
            <person name="Morahan G."/>
            <person name="Murray J."/>
            <person name="Weller J."/>
            <person name="Jian J."/>
            <person name="Singh K.B."/>
        </authorList>
    </citation>
    <scope>NUCLEOTIDE SEQUENCE [LARGE SCALE GENOMIC DNA]</scope>
    <source>
        <strain evidence="2">cv. Tanjil</strain>
        <tissue evidence="1">Whole plant</tissue>
    </source>
</reference>
<accession>A0A1J7IKA7</accession>
<dbReference type="EMBL" id="CM007363">
    <property type="protein sequence ID" value="OIW15409.1"/>
    <property type="molecule type" value="Genomic_DNA"/>
</dbReference>
<organism evidence="1 2">
    <name type="scientific">Lupinus angustifolius</name>
    <name type="common">Narrow-leaved blue lupine</name>
    <dbReference type="NCBI Taxonomy" id="3871"/>
    <lineage>
        <taxon>Eukaryota</taxon>
        <taxon>Viridiplantae</taxon>
        <taxon>Streptophyta</taxon>
        <taxon>Embryophyta</taxon>
        <taxon>Tracheophyta</taxon>
        <taxon>Spermatophyta</taxon>
        <taxon>Magnoliopsida</taxon>
        <taxon>eudicotyledons</taxon>
        <taxon>Gunneridae</taxon>
        <taxon>Pentapetalae</taxon>
        <taxon>rosids</taxon>
        <taxon>fabids</taxon>
        <taxon>Fabales</taxon>
        <taxon>Fabaceae</taxon>
        <taxon>Papilionoideae</taxon>
        <taxon>50 kb inversion clade</taxon>
        <taxon>genistoids sensu lato</taxon>
        <taxon>core genistoids</taxon>
        <taxon>Genisteae</taxon>
        <taxon>Lupinus</taxon>
    </lineage>
</organism>
<dbReference type="Gramene" id="OIW15409">
    <property type="protein sequence ID" value="OIW15409"/>
    <property type="gene ID" value="TanjilG_13745"/>
</dbReference>
<gene>
    <name evidence="1" type="ORF">TanjilG_13745</name>
</gene>
<dbReference type="AlphaFoldDB" id="A0A1J7IKA7"/>
<name>A0A1J7IKA7_LUPAN</name>
<protein>
    <submittedName>
        <fullName evidence="1">Uncharacterized protein</fullName>
    </submittedName>
</protein>